<dbReference type="Proteomes" id="UP000002221">
    <property type="component" value="Chromosome"/>
</dbReference>
<gene>
    <name evidence="1" type="ordered locus">Rmar_0485</name>
</gene>
<dbReference type="eggNOG" id="ENOG502ZCI5">
    <property type="taxonomic scope" value="Bacteria"/>
</dbReference>
<dbReference type="NCBIfam" id="TIGR01907">
    <property type="entry name" value="casE_Cse3"/>
    <property type="match status" value="1"/>
</dbReference>
<name>D0MET7_RHOM4</name>
<organism evidence="1 2">
    <name type="scientific">Rhodothermus marinus (strain ATCC 43812 / DSM 4252 / R-10)</name>
    <name type="common">Rhodothermus obamensis</name>
    <dbReference type="NCBI Taxonomy" id="518766"/>
    <lineage>
        <taxon>Bacteria</taxon>
        <taxon>Pseudomonadati</taxon>
        <taxon>Rhodothermota</taxon>
        <taxon>Rhodothermia</taxon>
        <taxon>Rhodothermales</taxon>
        <taxon>Rhodothermaceae</taxon>
        <taxon>Rhodothermus</taxon>
    </lineage>
</organism>
<dbReference type="EMBL" id="CP001807">
    <property type="protein sequence ID" value="ACY47387.1"/>
    <property type="molecule type" value="Genomic_DNA"/>
</dbReference>
<dbReference type="SMART" id="SM01101">
    <property type="entry name" value="CRISPR_assoc"/>
    <property type="match status" value="1"/>
</dbReference>
<dbReference type="Pfam" id="PF08798">
    <property type="entry name" value="CRISPR_assoc"/>
    <property type="match status" value="1"/>
</dbReference>
<dbReference type="KEGG" id="rmr:Rmar_0485"/>
<dbReference type="InterPro" id="IPR010179">
    <property type="entry name" value="CRISPR-assoc_prot_Cse3"/>
</dbReference>
<evidence type="ECO:0000313" key="1">
    <source>
        <dbReference type="EMBL" id="ACY47387.1"/>
    </source>
</evidence>
<evidence type="ECO:0000313" key="2">
    <source>
        <dbReference type="Proteomes" id="UP000002221"/>
    </source>
</evidence>
<sequence length="265" mass="30149">MKDNASQGRADPTPFHMVQLWLDVRRLYELGRMLDLFRARRPVSLSYLVHCALGELFQAQAPRPFAVEGENRRGPWVRVLGYADVPWETLQELARGFASPAVYAICGWDRGASKPMPTEIPRGMRLAFSVRVCPVVRKASAGQSPRGRRWQKGQELDVFLDAAWSQPEAVLDREAVYAEWLRRQMARPEKGGARVETVRMTRFSIERMTRRTNGSSRSVTVIQRPDVTLEGVLTVTDSAAFMRMLRRGVGRHTSFGYGMLKLRRA</sequence>
<dbReference type="AlphaFoldDB" id="D0MET7"/>
<proteinExistence type="predicted"/>
<dbReference type="Gene3D" id="3.30.70.1210">
    <property type="entry name" value="Crispr-associated protein, domain 2"/>
    <property type="match status" value="1"/>
</dbReference>
<dbReference type="OrthoDB" id="9795689at2"/>
<protein>
    <submittedName>
        <fullName evidence="1">CRISPR-associated protein, Cse3 family</fullName>
    </submittedName>
</protein>
<dbReference type="SUPFAM" id="SSF117987">
    <property type="entry name" value="CRISPR-associated protein"/>
    <property type="match status" value="1"/>
</dbReference>
<dbReference type="HOGENOM" id="CLU_1049213_0_0_10"/>
<accession>D0MET7</accession>
<reference evidence="1 2" key="1">
    <citation type="journal article" date="2009" name="Stand. Genomic Sci.">
        <title>Complete genome sequence of Rhodothermus marinus type strain (R-10).</title>
        <authorList>
            <person name="Nolan M."/>
            <person name="Tindall B.J."/>
            <person name="Pomrenke H."/>
            <person name="Lapidus A."/>
            <person name="Copeland A."/>
            <person name="Glavina Del Rio T."/>
            <person name="Lucas S."/>
            <person name="Chen F."/>
            <person name="Tice H."/>
            <person name="Cheng J.F."/>
            <person name="Saunders E."/>
            <person name="Han C."/>
            <person name="Bruce D."/>
            <person name="Goodwin L."/>
            <person name="Chain P."/>
            <person name="Pitluck S."/>
            <person name="Ovchinikova G."/>
            <person name="Pati A."/>
            <person name="Ivanova N."/>
            <person name="Mavromatis K."/>
            <person name="Chen A."/>
            <person name="Palaniappan K."/>
            <person name="Land M."/>
            <person name="Hauser L."/>
            <person name="Chang Y.J."/>
            <person name="Jeffries C.D."/>
            <person name="Brettin T."/>
            <person name="Goker M."/>
            <person name="Bristow J."/>
            <person name="Eisen J.A."/>
            <person name="Markowitz V."/>
            <person name="Hugenholtz P."/>
            <person name="Kyrpides N.C."/>
            <person name="Klenk H.P."/>
            <person name="Detter J.C."/>
        </authorList>
    </citation>
    <scope>NUCLEOTIDE SEQUENCE [LARGE SCALE GENOMIC DNA]</scope>
    <source>
        <strain evidence="2">ATCC 43812 / DSM 4252 / R-10</strain>
    </source>
</reference>
<keyword evidence="2" id="KW-1185">Reference proteome</keyword>
<dbReference type="RefSeq" id="WP_012842999.1">
    <property type="nucleotide sequence ID" value="NC_013501.1"/>
</dbReference>
<dbReference type="STRING" id="518766.Rmar_0485"/>